<dbReference type="PANTHER" id="PTHR42930:SF3">
    <property type="entry name" value="PHOSPHATE-SPECIFIC TRANSPORT SYSTEM ACCESSORY PROTEIN PHOU"/>
    <property type="match status" value="1"/>
</dbReference>
<dbReference type="InterPro" id="IPR026022">
    <property type="entry name" value="PhoU_dom"/>
</dbReference>
<dbReference type="AlphaFoldDB" id="A0A561U7S9"/>
<dbReference type="FunFam" id="1.20.58.220:FF:000004">
    <property type="entry name" value="Phosphate-specific transport system accessory protein PhoU"/>
    <property type="match status" value="1"/>
</dbReference>
<feature type="domain" description="PhoU" evidence="8">
    <location>
        <begin position="123"/>
        <end position="203"/>
    </location>
</feature>
<dbReference type="SUPFAM" id="SSF109755">
    <property type="entry name" value="PhoU-like"/>
    <property type="match status" value="1"/>
</dbReference>
<protein>
    <recommendedName>
        <fullName evidence="7">Phosphate-specific transport system accessory protein PhoU</fullName>
    </recommendedName>
</protein>
<dbReference type="GO" id="GO:0045936">
    <property type="term" value="P:negative regulation of phosphate metabolic process"/>
    <property type="evidence" value="ECO:0007669"/>
    <property type="project" value="InterPro"/>
</dbReference>
<proteinExistence type="inferred from homology"/>
<evidence type="ECO:0000256" key="2">
    <source>
        <dbReference type="ARBA" id="ARBA00008107"/>
    </source>
</evidence>
<feature type="domain" description="PhoU" evidence="8">
    <location>
        <begin position="18"/>
        <end position="104"/>
    </location>
</feature>
<evidence type="ECO:0000256" key="1">
    <source>
        <dbReference type="ARBA" id="ARBA00004496"/>
    </source>
</evidence>
<dbReference type="Pfam" id="PF01895">
    <property type="entry name" value="PhoU"/>
    <property type="match status" value="2"/>
</dbReference>
<comment type="similarity">
    <text evidence="2 7">Belongs to the PhoU family.</text>
</comment>
<dbReference type="GO" id="GO:0030643">
    <property type="term" value="P:intracellular phosphate ion homeostasis"/>
    <property type="evidence" value="ECO:0007669"/>
    <property type="project" value="InterPro"/>
</dbReference>
<organism evidence="9 10">
    <name type="scientific">Saccharopolyspora dendranthemae</name>
    <dbReference type="NCBI Taxonomy" id="1181886"/>
    <lineage>
        <taxon>Bacteria</taxon>
        <taxon>Bacillati</taxon>
        <taxon>Actinomycetota</taxon>
        <taxon>Actinomycetes</taxon>
        <taxon>Pseudonocardiales</taxon>
        <taxon>Pseudonocardiaceae</taxon>
        <taxon>Saccharopolyspora</taxon>
    </lineage>
</organism>
<evidence type="ECO:0000313" key="9">
    <source>
        <dbReference type="EMBL" id="TWF95421.1"/>
    </source>
</evidence>
<dbReference type="OrthoDB" id="9814256at2"/>
<comment type="caution">
    <text evidence="9">The sequence shown here is derived from an EMBL/GenBank/DDBJ whole genome shotgun (WGS) entry which is preliminary data.</text>
</comment>
<evidence type="ECO:0000256" key="4">
    <source>
        <dbReference type="ARBA" id="ARBA00022448"/>
    </source>
</evidence>
<dbReference type="GO" id="GO:0005737">
    <property type="term" value="C:cytoplasm"/>
    <property type="evidence" value="ECO:0007669"/>
    <property type="project" value="UniProtKB-SubCell"/>
</dbReference>
<dbReference type="EMBL" id="VIWX01000002">
    <property type="protein sequence ID" value="TWF95421.1"/>
    <property type="molecule type" value="Genomic_DNA"/>
</dbReference>
<gene>
    <name evidence="9" type="ORF">FHU35_12416</name>
</gene>
<dbReference type="NCBIfam" id="TIGR02135">
    <property type="entry name" value="phoU_full"/>
    <property type="match status" value="1"/>
</dbReference>
<dbReference type="InterPro" id="IPR038078">
    <property type="entry name" value="PhoU-like_sf"/>
</dbReference>
<dbReference type="Gene3D" id="1.20.58.220">
    <property type="entry name" value="Phosphate transport system protein phou homolog 2, domain 2"/>
    <property type="match status" value="1"/>
</dbReference>
<evidence type="ECO:0000256" key="3">
    <source>
        <dbReference type="ARBA" id="ARBA00011738"/>
    </source>
</evidence>
<dbReference type="InterPro" id="IPR028366">
    <property type="entry name" value="PhoU"/>
</dbReference>
<accession>A0A561U7S9</accession>
<comment type="function">
    <text evidence="7">Plays a role in the regulation of phosphate uptake.</text>
</comment>
<evidence type="ECO:0000256" key="5">
    <source>
        <dbReference type="ARBA" id="ARBA00022490"/>
    </source>
</evidence>
<keyword evidence="10" id="KW-1185">Reference proteome</keyword>
<keyword evidence="5 7" id="KW-0963">Cytoplasm</keyword>
<comment type="subunit">
    <text evidence="3 7">Homodimer.</text>
</comment>
<keyword evidence="6 7" id="KW-0592">Phosphate transport</keyword>
<dbReference type="Proteomes" id="UP000316184">
    <property type="component" value="Unassembled WGS sequence"/>
</dbReference>
<dbReference type="PANTHER" id="PTHR42930">
    <property type="entry name" value="PHOSPHATE-SPECIFIC TRANSPORT SYSTEM ACCESSORY PROTEIN PHOU"/>
    <property type="match status" value="1"/>
</dbReference>
<name>A0A561U7S9_9PSEU</name>
<evidence type="ECO:0000256" key="7">
    <source>
        <dbReference type="PIRNR" id="PIRNR003107"/>
    </source>
</evidence>
<dbReference type="PIRSF" id="PIRSF003107">
    <property type="entry name" value="PhoU"/>
    <property type="match status" value="1"/>
</dbReference>
<evidence type="ECO:0000259" key="8">
    <source>
        <dbReference type="Pfam" id="PF01895"/>
    </source>
</evidence>
<evidence type="ECO:0000256" key="6">
    <source>
        <dbReference type="ARBA" id="ARBA00022592"/>
    </source>
</evidence>
<sequence>MREVLNAELEALNEHLAAMAGLAAVAMRQATQALTTGDLPLAERVIAADAELDAARDTCEEHAQRLLALQSPVAGDLRTVMATLICAVKIERMGDLAAHLADLVRRRHPEPVVPDALVETVDTLGELTVTMADRLHDLITGEAARGFTEMDDADDSVDALCARLMSMITSEDYEHGVAAAANLALLARFYERFADQAVSVARRLEFVTTGTLP</sequence>
<comment type="subcellular location">
    <subcellularLocation>
        <location evidence="1 7">Cytoplasm</location>
    </subcellularLocation>
</comment>
<keyword evidence="4 7" id="KW-0813">Transport</keyword>
<dbReference type="GO" id="GO:0006817">
    <property type="term" value="P:phosphate ion transport"/>
    <property type="evidence" value="ECO:0007669"/>
    <property type="project" value="UniProtKB-KW"/>
</dbReference>
<reference evidence="9 10" key="1">
    <citation type="submission" date="2019-06" db="EMBL/GenBank/DDBJ databases">
        <title>Sequencing the genomes of 1000 actinobacteria strains.</title>
        <authorList>
            <person name="Klenk H.-P."/>
        </authorList>
    </citation>
    <scope>NUCLEOTIDE SEQUENCE [LARGE SCALE GENOMIC DNA]</scope>
    <source>
        <strain evidence="9 10">DSM 46699</strain>
    </source>
</reference>
<evidence type="ECO:0000313" key="10">
    <source>
        <dbReference type="Proteomes" id="UP000316184"/>
    </source>
</evidence>